<evidence type="ECO:0000256" key="9">
    <source>
        <dbReference type="ARBA" id="ARBA00022842"/>
    </source>
</evidence>
<evidence type="ECO:0000313" key="16">
    <source>
        <dbReference type="EMBL" id="KAL0272832.1"/>
    </source>
</evidence>
<evidence type="ECO:0000256" key="6">
    <source>
        <dbReference type="ARBA" id="ARBA00022679"/>
    </source>
</evidence>
<dbReference type="EC" id="2.7.7.7" evidence="4"/>
<organism evidence="16">
    <name type="scientific">Menopon gallinae</name>
    <name type="common">poultry shaft louse</name>
    <dbReference type="NCBI Taxonomy" id="328185"/>
    <lineage>
        <taxon>Eukaryota</taxon>
        <taxon>Metazoa</taxon>
        <taxon>Ecdysozoa</taxon>
        <taxon>Arthropoda</taxon>
        <taxon>Hexapoda</taxon>
        <taxon>Insecta</taxon>
        <taxon>Pterygota</taxon>
        <taxon>Neoptera</taxon>
        <taxon>Paraneoptera</taxon>
        <taxon>Psocodea</taxon>
        <taxon>Troctomorpha</taxon>
        <taxon>Phthiraptera</taxon>
        <taxon>Amblycera</taxon>
        <taxon>Menoponidae</taxon>
        <taxon>Menopon</taxon>
    </lineage>
</organism>
<keyword evidence="10" id="KW-0239">DNA-directed DNA polymerase</keyword>
<dbReference type="Gene3D" id="3.30.70.370">
    <property type="match status" value="1"/>
</dbReference>
<gene>
    <name evidence="16" type="ORF">PYX00_005659</name>
</gene>
<dbReference type="EMBL" id="JARGDH010000003">
    <property type="protein sequence ID" value="KAL0272832.1"/>
    <property type="molecule type" value="Genomic_DNA"/>
</dbReference>
<dbReference type="GO" id="GO:0003677">
    <property type="term" value="F:DNA binding"/>
    <property type="evidence" value="ECO:0007669"/>
    <property type="project" value="UniProtKB-KW"/>
</dbReference>
<dbReference type="Pfam" id="PF18136">
    <property type="entry name" value="DNApol_Exo"/>
    <property type="match status" value="1"/>
</dbReference>
<evidence type="ECO:0000256" key="3">
    <source>
        <dbReference type="ARBA" id="ARBA00007705"/>
    </source>
</evidence>
<evidence type="ECO:0000256" key="8">
    <source>
        <dbReference type="ARBA" id="ARBA00022705"/>
    </source>
</evidence>
<dbReference type="Pfam" id="PF00476">
    <property type="entry name" value="DNA_pol_A"/>
    <property type="match status" value="1"/>
</dbReference>
<evidence type="ECO:0000256" key="1">
    <source>
        <dbReference type="ARBA" id="ARBA00001946"/>
    </source>
</evidence>
<accession>A0AAW2HSK2</accession>
<sequence length="1123" mass="127767">MIHRPVKNAILIYKPKIHVTSTCGIKSISHSKSNNLIQYKNTGGTTPHGFELRSAEQELKMSLPKATEFVNVPRVNEVNIQMLSQSLYEQIFGCKNKEKHKDSNLIEKAVTELKKHGLWTEQVKSEPDVSLKLPQLKGNNIEDHFWIIGSEQSEPYKKLMCDFIQKGIPDIPKVWRQQKGWTKYKTGEEPCSVPYPDADALVFDVEVSVKVGDAPVLAVAVSADSWYGWVSPYLSDKIHSFGKYYVTDMLIPMEPAEDRHRIIVGHNVSYDRARVKEQYYIKHSSLRFMDTMSLHISIGGASSVQKTMLKNDSNDGNKDINRIFCLASLADVYSLYCNKKLSKDERKVFTEGTLEDVANQFQELIAYCANDVKATFEVFQVLFPIFLERFPHPVTLAGMLEMGMAYLPVNANWEKYIKDSQEKFDDVESEMSFLLAKKCDQACALLHNDEYKNNLWLWDEDWSTQQLKLTKRSVVPNPDVEQILKENEDDEELQELMKRFRYLYDLKTLLPVTKPLLPGYPSWYRKLCRKPDSQDWTPGPYSLHTTLTISPKILNLTYENYPLHYVSDLGWGILVADLEADGKNTKLPFKELREITLRNISAENVKVTNPKNKGAPPYYNGTAIWCDRKIDDCCYFFKLPHKDGGHKNVGQPLSKSFSSVLSFDRLTGPDIVSDKGLVVNNMLAYWRNNRDRILGQMVVWLKPDEIGPTRTNQPVGAIIPKVVVCGTLTRRAVESTWLTASKSASDRLGSELRSMVQAPPGYHFVGADVDSQELWIASLIGDSNFSKLHGGTPFGWMTISGTKQNGTDLHSITAKATGISREHAKVINYARIYGAGVSFAQKLLQQFNPSMSASEVKEKAMKMYSLTKGTRNFKLKKQFANKFNIPWNTMKFRSLYSAMNFAKKYQSSLDTVFENTEWEGGTESAVFNELERIAGQPQPETPFLRSRLSRALEPRFGGDDQYMNTRINWVVQSGAVDFLHLMLVCMRWLTNGQARYCLSFHDEVRYLIPSEHRYQAALAMQITNLFTRSFFAHRMGLYDLPLSVAFFSSVEIDKTMRKEASDDCTTPSNPHGLEKGYNIPKGESLTIYNTVKESGGDLSVFDIKKCPKQQSENMCSTKSSKKT</sequence>
<evidence type="ECO:0000256" key="4">
    <source>
        <dbReference type="ARBA" id="ARBA00012417"/>
    </source>
</evidence>
<dbReference type="PROSITE" id="PS00447">
    <property type="entry name" value="DNA_POLYMERASE_A"/>
    <property type="match status" value="1"/>
</dbReference>
<name>A0AAW2HSK2_9NEOP</name>
<feature type="domain" description="DNA-directed DNA polymerase family A palm" evidence="15">
    <location>
        <begin position="749"/>
        <end position="1012"/>
    </location>
</feature>
<comment type="subcellular location">
    <subcellularLocation>
        <location evidence="2">Mitochondrion matrix</location>
        <location evidence="2">Mitochondrion nucleoid</location>
    </subcellularLocation>
</comment>
<dbReference type="InterPro" id="IPR012337">
    <property type="entry name" value="RNaseH-like_sf"/>
</dbReference>
<comment type="caution">
    <text evidence="16">The sequence shown here is derived from an EMBL/GenBank/DDBJ whole genome shotgun (WGS) entry which is preliminary data.</text>
</comment>
<evidence type="ECO:0000259" key="15">
    <source>
        <dbReference type="SMART" id="SM00482"/>
    </source>
</evidence>
<keyword evidence="13" id="KW-1135">Mitochondrion nucleoid</keyword>
<keyword evidence="11" id="KW-0238">DNA-binding</keyword>
<comment type="similarity">
    <text evidence="3">Belongs to the DNA polymerase type-A family.</text>
</comment>
<dbReference type="Gene3D" id="3.30.420.390">
    <property type="match status" value="2"/>
</dbReference>
<dbReference type="InterPro" id="IPR041336">
    <property type="entry name" value="DNApol_Exo"/>
</dbReference>
<proteinExistence type="inferred from homology"/>
<dbReference type="AlphaFoldDB" id="A0AAW2HSK2"/>
<dbReference type="SUPFAM" id="SSF56672">
    <property type="entry name" value="DNA/RNA polymerases"/>
    <property type="match status" value="1"/>
</dbReference>
<evidence type="ECO:0000256" key="2">
    <source>
        <dbReference type="ARBA" id="ARBA00004436"/>
    </source>
</evidence>
<reference evidence="16" key="1">
    <citation type="journal article" date="2024" name="Gigascience">
        <title>Chromosome-level genome of the poultry shaft louse Menopon gallinae provides insight into the host-switching and adaptive evolution of parasitic lice.</title>
        <authorList>
            <person name="Xu Y."/>
            <person name="Ma L."/>
            <person name="Liu S."/>
            <person name="Liang Y."/>
            <person name="Liu Q."/>
            <person name="He Z."/>
            <person name="Tian L."/>
            <person name="Duan Y."/>
            <person name="Cai W."/>
            <person name="Li H."/>
            <person name="Song F."/>
        </authorList>
    </citation>
    <scope>NUCLEOTIDE SEQUENCE</scope>
    <source>
        <strain evidence="16">Cailab_2023a</strain>
    </source>
</reference>
<dbReference type="PANTHER" id="PTHR10267">
    <property type="entry name" value="DNA POLYMERASE SUBUNIT GAMMA-1"/>
    <property type="match status" value="1"/>
</dbReference>
<evidence type="ECO:0000256" key="13">
    <source>
        <dbReference type="ARBA" id="ARBA00023271"/>
    </source>
</evidence>
<dbReference type="InterPro" id="IPR019760">
    <property type="entry name" value="DNA-dir_DNA_pol_A_CS"/>
</dbReference>
<keyword evidence="6" id="KW-0808">Transferase</keyword>
<dbReference type="GO" id="GO:0008408">
    <property type="term" value="F:3'-5' exonuclease activity"/>
    <property type="evidence" value="ECO:0007669"/>
    <property type="project" value="TreeGrafter"/>
</dbReference>
<evidence type="ECO:0000256" key="14">
    <source>
        <dbReference type="ARBA" id="ARBA00031966"/>
    </source>
</evidence>
<keyword evidence="8" id="KW-0235">DNA replication</keyword>
<dbReference type="PANTHER" id="PTHR10267:SF0">
    <property type="entry name" value="DNA POLYMERASE SUBUNIT GAMMA-1"/>
    <property type="match status" value="1"/>
</dbReference>
<dbReference type="GO" id="GO:0006264">
    <property type="term" value="P:mitochondrial DNA replication"/>
    <property type="evidence" value="ECO:0007669"/>
    <property type="project" value="TreeGrafter"/>
</dbReference>
<dbReference type="GO" id="GO:0042645">
    <property type="term" value="C:mitochondrial nucleoid"/>
    <property type="evidence" value="ECO:0007669"/>
    <property type="project" value="UniProtKB-SubCell"/>
</dbReference>
<evidence type="ECO:0000256" key="5">
    <source>
        <dbReference type="ARBA" id="ARBA00015350"/>
    </source>
</evidence>
<dbReference type="Gene3D" id="1.10.150.20">
    <property type="entry name" value="5' to 3' exonuclease, C-terminal subdomain"/>
    <property type="match status" value="1"/>
</dbReference>
<evidence type="ECO:0000256" key="7">
    <source>
        <dbReference type="ARBA" id="ARBA00022695"/>
    </source>
</evidence>
<dbReference type="FunFam" id="1.10.150.20:FF:000024">
    <property type="entry name" value="DNA polymerase gamma, catalytic subunit"/>
    <property type="match status" value="1"/>
</dbReference>
<dbReference type="InterPro" id="IPR002297">
    <property type="entry name" value="DNA-dir_DNA_pol_A_mt"/>
</dbReference>
<keyword evidence="12" id="KW-0496">Mitochondrion</keyword>
<dbReference type="SMART" id="SM00482">
    <property type="entry name" value="POLAc"/>
    <property type="match status" value="1"/>
</dbReference>
<protein>
    <recommendedName>
        <fullName evidence="5">DNA polymerase subunit gamma-1</fullName>
        <ecNumber evidence="4">2.7.7.7</ecNumber>
    </recommendedName>
    <alternativeName>
        <fullName evidence="14">Mitochondrial DNA polymerase catalytic subunit</fullName>
    </alternativeName>
</protein>
<keyword evidence="9" id="KW-0460">Magnesium</keyword>
<dbReference type="GO" id="GO:0005760">
    <property type="term" value="C:gamma DNA polymerase complex"/>
    <property type="evidence" value="ECO:0007669"/>
    <property type="project" value="InterPro"/>
</dbReference>
<comment type="cofactor">
    <cofactor evidence="1">
        <name>Mg(2+)</name>
        <dbReference type="ChEBI" id="CHEBI:18420"/>
    </cofactor>
</comment>
<evidence type="ECO:0000256" key="12">
    <source>
        <dbReference type="ARBA" id="ARBA00023128"/>
    </source>
</evidence>
<dbReference type="SUPFAM" id="SSF53098">
    <property type="entry name" value="Ribonuclease H-like"/>
    <property type="match status" value="1"/>
</dbReference>
<dbReference type="InterPro" id="IPR043502">
    <property type="entry name" value="DNA/RNA_pol_sf"/>
</dbReference>
<dbReference type="InterPro" id="IPR001098">
    <property type="entry name" value="DNA-dir_DNA_pol_A_palm_dom"/>
</dbReference>
<dbReference type="GO" id="GO:0003887">
    <property type="term" value="F:DNA-directed DNA polymerase activity"/>
    <property type="evidence" value="ECO:0007669"/>
    <property type="project" value="UniProtKB-KW"/>
</dbReference>
<evidence type="ECO:0000256" key="11">
    <source>
        <dbReference type="ARBA" id="ARBA00023125"/>
    </source>
</evidence>
<dbReference type="PRINTS" id="PR00867">
    <property type="entry name" value="DNAPOLG"/>
</dbReference>
<evidence type="ECO:0000256" key="10">
    <source>
        <dbReference type="ARBA" id="ARBA00022932"/>
    </source>
</evidence>
<keyword evidence="7" id="KW-0548">Nucleotidyltransferase</keyword>